<feature type="transmembrane region" description="Helical" evidence="1">
    <location>
        <begin position="147"/>
        <end position="165"/>
    </location>
</feature>
<proteinExistence type="predicted"/>
<evidence type="ECO:0000313" key="2">
    <source>
        <dbReference type="EMBL" id="OGY30532.1"/>
    </source>
</evidence>
<reference evidence="2 3" key="1">
    <citation type="journal article" date="2016" name="Nat. Commun.">
        <title>Thousands of microbial genomes shed light on interconnected biogeochemical processes in an aquifer system.</title>
        <authorList>
            <person name="Anantharaman K."/>
            <person name="Brown C.T."/>
            <person name="Hug L.A."/>
            <person name="Sharon I."/>
            <person name="Castelle C.J."/>
            <person name="Probst A.J."/>
            <person name="Thomas B.C."/>
            <person name="Singh A."/>
            <person name="Wilkins M.J."/>
            <person name="Karaoz U."/>
            <person name="Brodie E.L."/>
            <person name="Williams K.H."/>
            <person name="Hubbard S.S."/>
            <person name="Banfield J.F."/>
        </authorList>
    </citation>
    <scope>NUCLEOTIDE SEQUENCE [LARGE SCALE GENOMIC DNA]</scope>
</reference>
<keyword evidence="1" id="KW-1133">Transmembrane helix</keyword>
<comment type="caution">
    <text evidence="2">The sequence shown here is derived from an EMBL/GenBank/DDBJ whole genome shotgun (WGS) entry which is preliminary data.</text>
</comment>
<accession>A0A1G1WS08</accession>
<keyword evidence="1" id="KW-0812">Transmembrane</keyword>
<feature type="transmembrane region" description="Helical" evidence="1">
    <location>
        <begin position="47"/>
        <end position="69"/>
    </location>
</feature>
<dbReference type="Proteomes" id="UP000179279">
    <property type="component" value="Unassembled WGS sequence"/>
</dbReference>
<feature type="transmembrane region" description="Helical" evidence="1">
    <location>
        <begin position="81"/>
        <end position="98"/>
    </location>
</feature>
<name>A0A1G1WS08_9BACT</name>
<feature type="transmembrane region" description="Helical" evidence="1">
    <location>
        <begin position="12"/>
        <end position="35"/>
    </location>
</feature>
<evidence type="ECO:0000256" key="1">
    <source>
        <dbReference type="SAM" id="Phobius"/>
    </source>
</evidence>
<protein>
    <submittedName>
        <fullName evidence="2">Uncharacterized protein</fullName>
    </submittedName>
</protein>
<feature type="transmembrane region" description="Helical" evidence="1">
    <location>
        <begin position="119"/>
        <end position="141"/>
    </location>
</feature>
<keyword evidence="1" id="KW-0472">Membrane</keyword>
<dbReference type="EMBL" id="MHDA01000051">
    <property type="protein sequence ID" value="OGY30532.1"/>
    <property type="molecule type" value="Genomic_DNA"/>
</dbReference>
<gene>
    <name evidence="2" type="ORF">A3A57_01360</name>
</gene>
<evidence type="ECO:0000313" key="3">
    <source>
        <dbReference type="Proteomes" id="UP000179279"/>
    </source>
</evidence>
<sequence length="185" mass="21052">MPGQFGTFIPIWNWHPALVGLFVFGIDFGAIMAIRKFIERKAYLSRWWSFKIGDTVGLPVFAGFAAAVISDEEYSGFYTQAWWHVLVMLVGYSLAIFFQVKSLTTGFFTWADVFRPSELYHTIIFGVMFYLMVSVLLPVVVDHEPTRVTALAFVGLAIYVGAWWADNTSLVDKTSDRVLEARRRS</sequence>
<organism evidence="2 3">
    <name type="scientific">Candidatus Woykebacteria bacterium RIFCSPLOWO2_01_FULL_41_12</name>
    <dbReference type="NCBI Taxonomy" id="1802604"/>
    <lineage>
        <taxon>Bacteria</taxon>
        <taxon>Candidatus Woykeibacteriota</taxon>
    </lineage>
</organism>
<dbReference type="AlphaFoldDB" id="A0A1G1WS08"/>